<organism evidence="1 2">
    <name type="scientific">Amanita muscaria (strain Koide BX008)</name>
    <dbReference type="NCBI Taxonomy" id="946122"/>
    <lineage>
        <taxon>Eukaryota</taxon>
        <taxon>Fungi</taxon>
        <taxon>Dikarya</taxon>
        <taxon>Basidiomycota</taxon>
        <taxon>Agaricomycotina</taxon>
        <taxon>Agaricomycetes</taxon>
        <taxon>Agaricomycetidae</taxon>
        <taxon>Agaricales</taxon>
        <taxon>Pluteineae</taxon>
        <taxon>Amanitaceae</taxon>
        <taxon>Amanita</taxon>
    </lineage>
</organism>
<accession>A0A0C2SRA7</accession>
<evidence type="ECO:0000313" key="1">
    <source>
        <dbReference type="EMBL" id="KIL56494.1"/>
    </source>
</evidence>
<gene>
    <name evidence="1" type="ORF">M378DRAFT_28303</name>
</gene>
<reference evidence="1 2" key="1">
    <citation type="submission" date="2014-04" db="EMBL/GenBank/DDBJ databases">
        <title>Evolutionary Origins and Diversification of the Mycorrhizal Mutualists.</title>
        <authorList>
            <consortium name="DOE Joint Genome Institute"/>
            <consortium name="Mycorrhizal Genomics Consortium"/>
            <person name="Kohler A."/>
            <person name="Kuo A."/>
            <person name="Nagy L.G."/>
            <person name="Floudas D."/>
            <person name="Copeland A."/>
            <person name="Barry K.W."/>
            <person name="Cichocki N."/>
            <person name="Veneault-Fourrey C."/>
            <person name="LaButti K."/>
            <person name="Lindquist E.A."/>
            <person name="Lipzen A."/>
            <person name="Lundell T."/>
            <person name="Morin E."/>
            <person name="Murat C."/>
            <person name="Riley R."/>
            <person name="Ohm R."/>
            <person name="Sun H."/>
            <person name="Tunlid A."/>
            <person name="Henrissat B."/>
            <person name="Grigoriev I.V."/>
            <person name="Hibbett D.S."/>
            <person name="Martin F."/>
        </authorList>
    </citation>
    <scope>NUCLEOTIDE SEQUENCE [LARGE SCALE GENOMIC DNA]</scope>
    <source>
        <strain evidence="1 2">Koide BX008</strain>
    </source>
</reference>
<dbReference type="EMBL" id="KN818419">
    <property type="protein sequence ID" value="KIL56494.1"/>
    <property type="molecule type" value="Genomic_DNA"/>
</dbReference>
<proteinExistence type="predicted"/>
<sequence>MSADSIDLNVLVKDVVVYISLKKTDRVDEMFDIVSKEEDMKLLLEHVTKSSCKFRKLQQPILPEYDDDLDIASEATVDKCKDMPKKAMQASHKINRYFRSDLEDEESIHVVMQLPDVIKLNVLVQKAVVSIDINNERTVKDIYEVSSNKAPTEVRELLQHVTKSSCIFHKLEQPILPEYDDGTGIVSEATVNKCKVKPKQLMQATEKIKKFFQSKPEDQERVHVLMELPDKIYRQIKLKVLIDNAVVSIDISNKRNVQDIYGTVSKQAPQRIKLLLGHVEVGDCQLHNLKQPILIQRDVRSKAVTSDTIEQCKTADAELMELDQEIHDYFDSNPEAGRIHVVIQLPDKIYGEICLNVLIYNALVAININNNGVVKNIYEKAKALLPEDVKRMTRNLETSKLIFEQIDPPIMFQPGSDDAHVSDETARECQEAEKKRMRNGVQIVNYFAYDSLSEFHIHVVIRPPDVGVLKVLNHASFANGD</sequence>
<keyword evidence="2" id="KW-1185">Reference proteome</keyword>
<dbReference type="Proteomes" id="UP000054549">
    <property type="component" value="Unassembled WGS sequence"/>
</dbReference>
<dbReference type="InParanoid" id="A0A0C2SRA7"/>
<dbReference type="HOGENOM" id="CLU_567365_0_0_1"/>
<evidence type="ECO:0000313" key="2">
    <source>
        <dbReference type="Proteomes" id="UP000054549"/>
    </source>
</evidence>
<dbReference type="AlphaFoldDB" id="A0A0C2SRA7"/>
<name>A0A0C2SRA7_AMAMK</name>
<protein>
    <submittedName>
        <fullName evidence="1">Uncharacterized protein</fullName>
    </submittedName>
</protein>